<organism evidence="1 2">
    <name type="scientific">Goodea atripinnis</name>
    <dbReference type="NCBI Taxonomy" id="208336"/>
    <lineage>
        <taxon>Eukaryota</taxon>
        <taxon>Metazoa</taxon>
        <taxon>Chordata</taxon>
        <taxon>Craniata</taxon>
        <taxon>Vertebrata</taxon>
        <taxon>Euteleostomi</taxon>
        <taxon>Actinopterygii</taxon>
        <taxon>Neopterygii</taxon>
        <taxon>Teleostei</taxon>
        <taxon>Neoteleostei</taxon>
        <taxon>Acanthomorphata</taxon>
        <taxon>Ovalentaria</taxon>
        <taxon>Atherinomorphae</taxon>
        <taxon>Cyprinodontiformes</taxon>
        <taxon>Goodeidae</taxon>
        <taxon>Goodea</taxon>
    </lineage>
</organism>
<dbReference type="PANTHER" id="PTHR14550">
    <property type="entry name" value="TRANSMEMBRANE PROTEIN 109"/>
    <property type="match status" value="1"/>
</dbReference>
<feature type="non-terminal residue" evidence="1">
    <location>
        <position position="1"/>
    </location>
</feature>
<comment type="caution">
    <text evidence="1">The sequence shown here is derived from an EMBL/GenBank/DDBJ whole genome shotgun (WGS) entry which is preliminary data.</text>
</comment>
<name>A0ABV0P4J3_9TELE</name>
<dbReference type="PANTHER" id="PTHR14550:SF2">
    <property type="entry name" value="TRANSMEMBRANE PROTEIN 109"/>
    <property type="match status" value="1"/>
</dbReference>
<dbReference type="InterPro" id="IPR039492">
    <property type="entry name" value="TMEM109"/>
</dbReference>
<reference evidence="1 2" key="1">
    <citation type="submission" date="2021-06" db="EMBL/GenBank/DDBJ databases">
        <authorList>
            <person name="Palmer J.M."/>
        </authorList>
    </citation>
    <scope>NUCLEOTIDE SEQUENCE [LARGE SCALE GENOMIC DNA]</scope>
    <source>
        <strain evidence="1 2">GA_2019</strain>
        <tissue evidence="1">Muscle</tissue>
    </source>
</reference>
<evidence type="ECO:0000313" key="2">
    <source>
        <dbReference type="Proteomes" id="UP001476798"/>
    </source>
</evidence>
<dbReference type="Proteomes" id="UP001476798">
    <property type="component" value="Unassembled WGS sequence"/>
</dbReference>
<dbReference type="EMBL" id="JAHRIO010061180">
    <property type="protein sequence ID" value="MEQ2178623.1"/>
    <property type="molecule type" value="Genomic_DNA"/>
</dbReference>
<proteinExistence type="predicted"/>
<dbReference type="Pfam" id="PF14965">
    <property type="entry name" value="BRI3BP"/>
    <property type="match status" value="1"/>
</dbReference>
<gene>
    <name evidence="1" type="ORF">GOODEAATRI_015987</name>
</gene>
<accession>A0ABV0P4J3</accession>
<sequence>SAVLYLESMMGQENVHTLAMNVVSVHCCHVQKQIETRFSRSLSFPAPPQFLQTAIRFLAEGAASGLNVIAVYVTEILRVTGFDGGYQDGFQLRLWISV</sequence>
<evidence type="ECO:0000313" key="1">
    <source>
        <dbReference type="EMBL" id="MEQ2178623.1"/>
    </source>
</evidence>
<keyword evidence="2" id="KW-1185">Reference proteome</keyword>
<protein>
    <submittedName>
        <fullName evidence="1">Uncharacterized protein</fullName>
    </submittedName>
</protein>